<keyword evidence="5" id="KW-1185">Reference proteome</keyword>
<comment type="caution">
    <text evidence="4">The sequence shown here is derived from an EMBL/GenBank/DDBJ whole genome shotgun (WGS) entry which is preliminary data.</text>
</comment>
<dbReference type="PANTHER" id="PTHR43479:SF11">
    <property type="entry name" value="ACREF_ENVCD OPERON REPRESSOR-RELATED"/>
    <property type="match status" value="1"/>
</dbReference>
<dbReference type="PROSITE" id="PS01081">
    <property type="entry name" value="HTH_TETR_1"/>
    <property type="match status" value="1"/>
</dbReference>
<evidence type="ECO:0000256" key="2">
    <source>
        <dbReference type="PROSITE-ProRule" id="PRU00335"/>
    </source>
</evidence>
<evidence type="ECO:0000256" key="1">
    <source>
        <dbReference type="ARBA" id="ARBA00023125"/>
    </source>
</evidence>
<dbReference type="Proteomes" id="UP000673375">
    <property type="component" value="Unassembled WGS sequence"/>
</dbReference>
<dbReference type="SUPFAM" id="SSF46689">
    <property type="entry name" value="Homeodomain-like"/>
    <property type="match status" value="1"/>
</dbReference>
<gene>
    <name evidence="4" type="ORF">I6N96_15535</name>
</gene>
<evidence type="ECO:0000313" key="4">
    <source>
        <dbReference type="EMBL" id="MBP1047700.1"/>
    </source>
</evidence>
<dbReference type="InterPro" id="IPR001647">
    <property type="entry name" value="HTH_TetR"/>
</dbReference>
<dbReference type="InterPro" id="IPR023772">
    <property type="entry name" value="DNA-bd_HTH_TetR-type_CS"/>
</dbReference>
<feature type="DNA-binding region" description="H-T-H motif" evidence="2">
    <location>
        <begin position="31"/>
        <end position="50"/>
    </location>
</feature>
<protein>
    <submittedName>
        <fullName evidence="4">TetR/AcrR family transcriptional regulator</fullName>
    </submittedName>
</protein>
<evidence type="ECO:0000259" key="3">
    <source>
        <dbReference type="PROSITE" id="PS50977"/>
    </source>
</evidence>
<name>A0ABS4CM79_9ENTE</name>
<proteinExistence type="predicted"/>
<dbReference type="InterPro" id="IPR009057">
    <property type="entry name" value="Homeodomain-like_sf"/>
</dbReference>
<dbReference type="PROSITE" id="PS50977">
    <property type="entry name" value="HTH_TETR_2"/>
    <property type="match status" value="1"/>
</dbReference>
<dbReference type="RefSeq" id="WP_209558482.1">
    <property type="nucleotide sequence ID" value="NZ_JAEDXU010000009.1"/>
</dbReference>
<feature type="domain" description="HTH tetR-type" evidence="3">
    <location>
        <begin position="8"/>
        <end position="68"/>
    </location>
</feature>
<dbReference type="Gene3D" id="1.10.357.10">
    <property type="entry name" value="Tetracycline Repressor, domain 2"/>
    <property type="match status" value="1"/>
</dbReference>
<organism evidence="4 5">
    <name type="scientific">Enterococcus larvae</name>
    <dbReference type="NCBI Taxonomy" id="2794352"/>
    <lineage>
        <taxon>Bacteria</taxon>
        <taxon>Bacillati</taxon>
        <taxon>Bacillota</taxon>
        <taxon>Bacilli</taxon>
        <taxon>Lactobacillales</taxon>
        <taxon>Enterococcaceae</taxon>
        <taxon>Enterococcus</taxon>
    </lineage>
</organism>
<evidence type="ECO:0000313" key="5">
    <source>
        <dbReference type="Proteomes" id="UP000673375"/>
    </source>
</evidence>
<accession>A0ABS4CM79</accession>
<sequence>MNREEKKALTKSKILSAAEKLYSEKGFVEVSIEEVSKAAGVGKGTVFLHFGNQDELMGTVLSQLLETFDQEMEKKGHELATLEEYLLLHLSVLAYHEDLYFHFITQRLLLGKSVNYTYIGLQAAFSHHFEKCVKRELSLPLDVVFTSWIGMVHYYLENRDLFGGKNIISKNKEKWVAHYLILLNEGGIKK</sequence>
<dbReference type="EMBL" id="JAEDXU010000009">
    <property type="protein sequence ID" value="MBP1047700.1"/>
    <property type="molecule type" value="Genomic_DNA"/>
</dbReference>
<reference evidence="4 5" key="1">
    <citation type="submission" date="2020-12" db="EMBL/GenBank/DDBJ databases">
        <title>Vagococcus allomyrinae sp. nov. and Enterococcus lavae sp. nov., isolated from the larvae of Allomyrina dichotoma.</title>
        <authorList>
            <person name="Lee S.D."/>
        </authorList>
    </citation>
    <scope>NUCLEOTIDE SEQUENCE [LARGE SCALE GENOMIC DNA]</scope>
    <source>
        <strain evidence="4 5">BWM-S5</strain>
    </source>
</reference>
<dbReference type="PRINTS" id="PR00455">
    <property type="entry name" value="HTHTETR"/>
</dbReference>
<dbReference type="Pfam" id="PF00440">
    <property type="entry name" value="TetR_N"/>
    <property type="match status" value="1"/>
</dbReference>
<dbReference type="PANTHER" id="PTHR43479">
    <property type="entry name" value="ACREF/ENVCD OPERON REPRESSOR-RELATED"/>
    <property type="match status" value="1"/>
</dbReference>
<keyword evidence="1 2" id="KW-0238">DNA-binding</keyword>
<dbReference type="InterPro" id="IPR050624">
    <property type="entry name" value="HTH-type_Tx_Regulator"/>
</dbReference>